<evidence type="ECO:0000313" key="2">
    <source>
        <dbReference type="EMBL" id="MFB4717536.1"/>
    </source>
</evidence>
<evidence type="ECO:0000256" key="1">
    <source>
        <dbReference type="SAM" id="MobiDB-lite"/>
    </source>
</evidence>
<reference evidence="3" key="1">
    <citation type="submission" date="2023-09" db="EMBL/GenBank/DDBJ databases">
        <title>Coexistence of blaNDM-1 and blaKPC-2 in Enterobacter chuandaensis.</title>
        <authorList>
            <person name="Chen R."/>
        </authorList>
    </citation>
    <scope>NUCLEOTIDE SEQUENCE</scope>
    <source>
        <strain evidence="3">FAHZZU5885</strain>
    </source>
</reference>
<keyword evidence="4" id="KW-1185">Reference proteome</keyword>
<organism evidence="3">
    <name type="scientific">Enterobacter chuandaensis</name>
    <dbReference type="NCBI Taxonomy" id="2497875"/>
    <lineage>
        <taxon>Bacteria</taxon>
        <taxon>Pseudomonadati</taxon>
        <taxon>Pseudomonadota</taxon>
        <taxon>Gammaproteobacteria</taxon>
        <taxon>Enterobacterales</taxon>
        <taxon>Enterobacteriaceae</taxon>
        <taxon>Enterobacter</taxon>
        <taxon>Enterobacter cloacae complex</taxon>
    </lineage>
</organism>
<evidence type="ECO:0000313" key="4">
    <source>
        <dbReference type="Proteomes" id="UP001577381"/>
    </source>
</evidence>
<name>A0AA96LYC4_9ENTR</name>
<feature type="region of interest" description="Disordered" evidence="1">
    <location>
        <begin position="450"/>
        <end position="481"/>
    </location>
</feature>
<dbReference type="Proteomes" id="UP001577381">
    <property type="component" value="Unassembled WGS sequence"/>
</dbReference>
<sequence>MNENGNVFTWLEVSAQLVSKRDKEKKEIDVIKASNEKEGITKIVHYPSYEEVCVSYTLMDGMTKLEDKLIAETRLYATPGALECGYAQCIDWTGEAILNENIYKSIGLYTCARLKLAGSCVVISKNKAFKMQSFYQCIEASEKSTISFILGGFFCYQSAIYWLTSRHEQIAHFIHAGLIKKASLQFYPDKEKRKTPDYLIETHKGKWHVFESKGGGHASRWQRIEEAVKQLESVTHVVRKAGTPEKILTFVCTHASIDADKDITIDVVDPVPDRVQPLIINPDVCTLLTKLTLISLYDTLSAIQTSRKDEIEGMDEWVFVHAPEYDDVQFGIPKLYLALKTKLKLRLGIYLLVKEIIDVKLAKNIETDFVKKVEFKLSASIPSQYNLKKIIDWLKPLLNKKISDVNYHQFFLQLSEKLKLPDLTKDILEEENKLASALSEPIKKHLSTWGGLTRTAPLPGYDDPWATPKSKSSNRTKKPGM</sequence>
<dbReference type="AlphaFoldDB" id="A0AA96LYC4"/>
<feature type="compositionally biased region" description="Basic residues" evidence="1">
    <location>
        <begin position="472"/>
        <end position="481"/>
    </location>
</feature>
<dbReference type="KEGG" id="echu:RQP59_12725"/>
<accession>A0AA96LYC4</accession>
<gene>
    <name evidence="2" type="ORF">ACE3KR_01395</name>
    <name evidence="3" type="ORF">RQP59_12725</name>
</gene>
<dbReference type="RefSeq" id="WP_265193848.1">
    <property type="nucleotide sequence ID" value="NZ_CP135253.1"/>
</dbReference>
<evidence type="ECO:0000313" key="3">
    <source>
        <dbReference type="EMBL" id="WNS35974.1"/>
    </source>
</evidence>
<protein>
    <submittedName>
        <fullName evidence="3">Uncharacterized protein</fullName>
    </submittedName>
</protein>
<reference evidence="2 4" key="2">
    <citation type="submission" date="2024-09" db="EMBL/GenBank/DDBJ databases">
        <title>Molecular characterization of Carbapenemase-producing Enterobacter cloacae Complex from Infections in Argentina.</title>
        <authorList>
            <person name="De Mendieta J.M."/>
            <person name="Gomez S."/>
        </authorList>
    </citation>
    <scope>NUCLEOTIDE SEQUENCE [LARGE SCALE GENOMIC DNA]</scope>
    <source>
        <strain evidence="2 4">M23267</strain>
    </source>
</reference>
<proteinExistence type="predicted"/>
<dbReference type="EMBL" id="CP135253">
    <property type="protein sequence ID" value="WNS35974.1"/>
    <property type="molecule type" value="Genomic_DNA"/>
</dbReference>
<dbReference type="EMBL" id="JBHGSI010000001">
    <property type="protein sequence ID" value="MFB4717536.1"/>
    <property type="molecule type" value="Genomic_DNA"/>
</dbReference>